<feature type="domain" description="Thioesterase" evidence="1">
    <location>
        <begin position="209"/>
        <end position="284"/>
    </location>
</feature>
<evidence type="ECO:0000313" key="3">
    <source>
        <dbReference type="Proteomes" id="UP000325690"/>
    </source>
</evidence>
<comment type="caution">
    <text evidence="2">The sequence shown here is derived from an EMBL/GenBank/DDBJ whole genome shotgun (WGS) entry which is preliminary data.</text>
</comment>
<dbReference type="GeneID" id="74305270"/>
<gene>
    <name evidence="2" type="ORF">MPHL21000_16680</name>
</gene>
<evidence type="ECO:0000259" key="1">
    <source>
        <dbReference type="Pfam" id="PF03061"/>
    </source>
</evidence>
<protein>
    <submittedName>
        <fullName evidence="2">Thioesterase</fullName>
    </submittedName>
</protein>
<accession>A0A5N5UYS6</accession>
<dbReference type="CDD" id="cd03440">
    <property type="entry name" value="hot_dog"/>
    <property type="match status" value="1"/>
</dbReference>
<keyword evidence="3" id="KW-1185">Reference proteome</keyword>
<dbReference type="Proteomes" id="UP000325690">
    <property type="component" value="Unassembled WGS sequence"/>
</dbReference>
<dbReference type="Gene3D" id="3.10.129.10">
    <property type="entry name" value="Hotdog Thioesterase"/>
    <property type="match status" value="2"/>
</dbReference>
<reference evidence="2 3" key="1">
    <citation type="submission" date="2012-10" db="EMBL/GenBank/DDBJ databases">
        <title>The draft sequence of the Mycobacterium pheli genome.</title>
        <authorList>
            <person name="Pettersson B.M.F."/>
            <person name="Das S."/>
            <person name="Dasgupta S."/>
            <person name="Bhattacharya A."/>
            <person name="Kirsebom L.A."/>
        </authorList>
    </citation>
    <scope>NUCLEOTIDE SEQUENCE [LARGE SCALE GENOMIC DNA]</scope>
    <source>
        <strain evidence="2 3">CCUG 21000</strain>
    </source>
</reference>
<dbReference type="AlphaFoldDB" id="A0A5N5UYS6"/>
<evidence type="ECO:0000313" key="2">
    <source>
        <dbReference type="EMBL" id="KAB7754771.1"/>
    </source>
</evidence>
<dbReference type="Pfam" id="PF03061">
    <property type="entry name" value="4HBT"/>
    <property type="match status" value="1"/>
</dbReference>
<sequence length="299" mass="31110">MSAAGDPAAVFGVRDLRRDASSVALHQRVDARVLDHRGRVEMPAYAAMAESVSSGIYWYSFDEPVATVQAWLAMTAGAPARVGDDLRAVSELSHRDDTYGTAALTVTNAAGAAVCTGVARDVRVGRTTEALLALDKDTVAPRPVVPPPPSAAPDAIDPGWDGGRILAAIAHGDIAPGPLSELLSLRLTLSEAGPVLEVTPPPWMANPLGAVQGGVIASLIGQACSLAGQLHTGPGDDYTMADLSIHYFRSPTVDGRPLTMTTHAERVGRRLATVSATMSDPAGTVYARAVADIAYRRAS</sequence>
<proteinExistence type="predicted"/>
<name>A0A5N5UYS6_MYCPH</name>
<dbReference type="InterPro" id="IPR029069">
    <property type="entry name" value="HotDog_dom_sf"/>
</dbReference>
<dbReference type="InterPro" id="IPR006683">
    <property type="entry name" value="Thioestr_dom"/>
</dbReference>
<dbReference type="SUPFAM" id="SSF54637">
    <property type="entry name" value="Thioesterase/thiol ester dehydrase-isomerase"/>
    <property type="match status" value="2"/>
</dbReference>
<dbReference type="RefSeq" id="WP_003890790.1">
    <property type="nucleotide sequence ID" value="NZ_ANBO01000012.1"/>
</dbReference>
<organism evidence="2 3">
    <name type="scientific">Mycolicibacterium phlei DSM 43239 = CCUG 21000</name>
    <dbReference type="NCBI Taxonomy" id="1226750"/>
    <lineage>
        <taxon>Bacteria</taxon>
        <taxon>Bacillati</taxon>
        <taxon>Actinomycetota</taxon>
        <taxon>Actinomycetes</taxon>
        <taxon>Mycobacteriales</taxon>
        <taxon>Mycobacteriaceae</taxon>
        <taxon>Mycolicibacterium</taxon>
    </lineage>
</organism>
<dbReference type="CDD" id="cd03443">
    <property type="entry name" value="PaaI_thioesterase"/>
    <property type="match status" value="1"/>
</dbReference>
<dbReference type="EMBL" id="ANBP01000023">
    <property type="protein sequence ID" value="KAB7754771.1"/>
    <property type="molecule type" value="Genomic_DNA"/>
</dbReference>